<evidence type="ECO:0000256" key="3">
    <source>
        <dbReference type="ARBA" id="ARBA00022989"/>
    </source>
</evidence>
<name>A0A6J1LEN3_DROHY</name>
<organism evidence="6 7">
    <name type="scientific">Drosophila hydei</name>
    <name type="common">Fruit fly</name>
    <dbReference type="NCBI Taxonomy" id="7224"/>
    <lineage>
        <taxon>Eukaryota</taxon>
        <taxon>Metazoa</taxon>
        <taxon>Ecdysozoa</taxon>
        <taxon>Arthropoda</taxon>
        <taxon>Hexapoda</taxon>
        <taxon>Insecta</taxon>
        <taxon>Pterygota</taxon>
        <taxon>Neoptera</taxon>
        <taxon>Endopterygota</taxon>
        <taxon>Diptera</taxon>
        <taxon>Brachycera</taxon>
        <taxon>Muscomorpha</taxon>
        <taxon>Ephydroidea</taxon>
        <taxon>Drosophilidae</taxon>
        <taxon>Drosophila</taxon>
    </lineage>
</organism>
<dbReference type="PANTHER" id="PTHR23291">
    <property type="entry name" value="BAX INHIBITOR-RELATED"/>
    <property type="match status" value="1"/>
</dbReference>
<feature type="transmembrane region" description="Helical" evidence="5">
    <location>
        <begin position="156"/>
        <end position="175"/>
    </location>
</feature>
<feature type="transmembrane region" description="Helical" evidence="5">
    <location>
        <begin position="209"/>
        <end position="228"/>
    </location>
</feature>
<evidence type="ECO:0000256" key="4">
    <source>
        <dbReference type="ARBA" id="ARBA00023136"/>
    </source>
</evidence>
<evidence type="ECO:0000313" key="7">
    <source>
        <dbReference type="RefSeq" id="XP_023161692.2"/>
    </source>
</evidence>
<keyword evidence="4 5" id="KW-0472">Membrane</keyword>
<dbReference type="RefSeq" id="XP_030080797.1">
    <property type="nucleotide sequence ID" value="XM_030224937.1"/>
</dbReference>
<dbReference type="Proteomes" id="UP000504633">
    <property type="component" value="Unplaced"/>
</dbReference>
<protein>
    <submittedName>
        <fullName evidence="7 8">Protein lifeguard 1</fullName>
    </submittedName>
</protein>
<keyword evidence="2 5" id="KW-0812">Transmembrane</keyword>
<dbReference type="InterPro" id="IPR006214">
    <property type="entry name" value="Bax_inhibitor_1-related"/>
</dbReference>
<evidence type="ECO:0000313" key="6">
    <source>
        <dbReference type="Proteomes" id="UP000504633"/>
    </source>
</evidence>
<feature type="transmembrane region" description="Helical" evidence="5">
    <location>
        <begin position="182"/>
        <end position="203"/>
    </location>
</feature>
<comment type="similarity">
    <text evidence="5">Belongs to the BI1 family.</text>
</comment>
<accession>A0A6J1LEN3</accession>
<proteinExistence type="inferred from homology"/>
<dbReference type="Pfam" id="PF01027">
    <property type="entry name" value="Bax1-I"/>
    <property type="match status" value="1"/>
</dbReference>
<dbReference type="AlphaFoldDB" id="A0A6J1LEN3"/>
<feature type="transmembrane region" description="Helical" evidence="5">
    <location>
        <begin position="130"/>
        <end position="150"/>
    </location>
</feature>
<keyword evidence="6" id="KW-1185">Reference proteome</keyword>
<dbReference type="PANTHER" id="PTHR23291:SF47">
    <property type="entry name" value="TRANSMEMBRANE BAX INHIBITOR MOTIF CONTAINING 7"/>
    <property type="match status" value="1"/>
</dbReference>
<feature type="transmembrane region" description="Helical" evidence="5">
    <location>
        <begin position="100"/>
        <end position="118"/>
    </location>
</feature>
<feature type="transmembrane region" description="Helical" evidence="5">
    <location>
        <begin position="248"/>
        <end position="271"/>
    </location>
</feature>
<dbReference type="CDD" id="cd10428">
    <property type="entry name" value="LFG_like"/>
    <property type="match status" value="1"/>
</dbReference>
<dbReference type="GeneID" id="111593259"/>
<dbReference type="OrthoDB" id="7933078at2759"/>
<keyword evidence="3 5" id="KW-1133">Transmembrane helix</keyword>
<gene>
    <name evidence="7 8" type="primary">LOC111593259</name>
</gene>
<evidence type="ECO:0000256" key="1">
    <source>
        <dbReference type="ARBA" id="ARBA00004141"/>
    </source>
</evidence>
<dbReference type="OMA" id="FMHGKII"/>
<reference evidence="7 8" key="1">
    <citation type="submission" date="2025-04" db="UniProtKB">
        <authorList>
            <consortium name="RefSeq"/>
        </authorList>
    </citation>
    <scope>IDENTIFICATION</scope>
    <source>
        <strain evidence="7 8">15085-1641.00</strain>
        <tissue evidence="7 8">Whole body</tissue>
    </source>
</reference>
<evidence type="ECO:0000313" key="8">
    <source>
        <dbReference type="RefSeq" id="XP_030080797.1"/>
    </source>
</evidence>
<comment type="subcellular location">
    <subcellularLocation>
        <location evidence="1">Membrane</location>
        <topology evidence="1">Multi-pass membrane protein</topology>
    </subcellularLocation>
</comment>
<sequence length="274" mass="30163">MEPKECGQQYQYAVYHDRPDVNVAIGYGAYGSTASGTAGDADADAEGQAKGLSFDNKTIRRGFIRKVYMILMGQLVITFGAVALFVFSKDAKQFAVLNQWLFWVAIGVLLITMLSMVCCEKVRRETPTNFIFLGMFTIAESFLLGVSAIRFAPNEVLLAIGITAAICLALTVFALQTKYDFTLMGGILVACLVALLIFGFMALFMHGKIISLIYSSLSAVLFSIYLVYDTQIMMGGGHKYSISPEEYIFATLNLYLDIINIFIDVLNILGITQD</sequence>
<dbReference type="RefSeq" id="XP_023161692.2">
    <property type="nucleotide sequence ID" value="XM_023305924.2"/>
</dbReference>
<feature type="transmembrane region" description="Helical" evidence="5">
    <location>
        <begin position="67"/>
        <end position="88"/>
    </location>
</feature>
<dbReference type="KEGG" id="dhe:111593259"/>
<evidence type="ECO:0000256" key="2">
    <source>
        <dbReference type="ARBA" id="ARBA00022692"/>
    </source>
</evidence>
<dbReference type="GO" id="GO:0016020">
    <property type="term" value="C:membrane"/>
    <property type="evidence" value="ECO:0007669"/>
    <property type="project" value="UniProtKB-SubCell"/>
</dbReference>
<evidence type="ECO:0000256" key="5">
    <source>
        <dbReference type="RuleBase" id="RU004379"/>
    </source>
</evidence>